<dbReference type="PANTHER" id="PTHR43072">
    <property type="entry name" value="N-ACETYLTRANSFERASE"/>
    <property type="match status" value="1"/>
</dbReference>
<accession>A0A0A0J3Q2</accession>
<comment type="caution">
    <text evidence="2">The sequence shown here is derived from an EMBL/GenBank/DDBJ whole genome shotgun (WGS) entry which is preliminary data.</text>
</comment>
<dbReference type="STRING" id="1385520.N802_04365"/>
<keyword evidence="2" id="KW-0808">Transferase</keyword>
<dbReference type="CDD" id="cd04301">
    <property type="entry name" value="NAT_SF"/>
    <property type="match status" value="1"/>
</dbReference>
<dbReference type="eggNOG" id="COG1247">
    <property type="taxonomic scope" value="Bacteria"/>
</dbReference>
<sequence>MSTIRDATAADAAACAAIYAYYVEHTAATFEEIAPNPDEMATRIANAQVRHTWLVVERDGEIVGYAYGVPFKARAAYRYSCEVSVYLDRASRGGGLGRHLYAALLQRLEELGMRMACGGVTLPNDASVALHRAVGFEPVGTYRRIGWKQGAWQDVALFQKPLGGVGPPGA</sequence>
<dbReference type="Proteomes" id="UP000030002">
    <property type="component" value="Unassembled WGS sequence"/>
</dbReference>
<feature type="domain" description="N-acetyltransferase" evidence="1">
    <location>
        <begin position="2"/>
        <end position="163"/>
    </location>
</feature>
<dbReference type="SUPFAM" id="SSF55729">
    <property type="entry name" value="Acyl-CoA N-acyltransferases (Nat)"/>
    <property type="match status" value="1"/>
</dbReference>
<dbReference type="EMBL" id="AVPJ01000012">
    <property type="protein sequence ID" value="KGN31329.1"/>
    <property type="molecule type" value="Genomic_DNA"/>
</dbReference>
<dbReference type="GO" id="GO:0016747">
    <property type="term" value="F:acyltransferase activity, transferring groups other than amino-acyl groups"/>
    <property type="evidence" value="ECO:0007669"/>
    <property type="project" value="InterPro"/>
</dbReference>
<gene>
    <name evidence="2" type="ORF">N802_04365</name>
</gene>
<proteinExistence type="predicted"/>
<dbReference type="RefSeq" id="WP_035917608.1">
    <property type="nucleotide sequence ID" value="NZ_AVPJ01000012.1"/>
</dbReference>
<organism evidence="2 3">
    <name type="scientific">Knoellia sinensis KCTC 19936</name>
    <dbReference type="NCBI Taxonomy" id="1385520"/>
    <lineage>
        <taxon>Bacteria</taxon>
        <taxon>Bacillati</taxon>
        <taxon>Actinomycetota</taxon>
        <taxon>Actinomycetes</taxon>
        <taxon>Micrococcales</taxon>
        <taxon>Intrasporangiaceae</taxon>
        <taxon>Knoellia</taxon>
    </lineage>
</organism>
<name>A0A0A0J3Q2_9MICO</name>
<evidence type="ECO:0000313" key="3">
    <source>
        <dbReference type="Proteomes" id="UP000030002"/>
    </source>
</evidence>
<dbReference type="PROSITE" id="PS51186">
    <property type="entry name" value="GNAT"/>
    <property type="match status" value="1"/>
</dbReference>
<dbReference type="Pfam" id="PF13420">
    <property type="entry name" value="Acetyltransf_4"/>
    <property type="match status" value="1"/>
</dbReference>
<dbReference type="Gene3D" id="3.40.630.30">
    <property type="match status" value="1"/>
</dbReference>
<keyword evidence="3" id="KW-1185">Reference proteome</keyword>
<reference evidence="2 3" key="1">
    <citation type="submission" date="2013-08" db="EMBL/GenBank/DDBJ databases">
        <title>The genome sequence of Knoellia sinensis.</title>
        <authorList>
            <person name="Zhu W."/>
            <person name="Wang G."/>
        </authorList>
    </citation>
    <scope>NUCLEOTIDE SEQUENCE [LARGE SCALE GENOMIC DNA]</scope>
    <source>
        <strain evidence="2 3">KCTC 19936</strain>
    </source>
</reference>
<dbReference type="InterPro" id="IPR016181">
    <property type="entry name" value="Acyl_CoA_acyltransferase"/>
</dbReference>
<dbReference type="InterPro" id="IPR000182">
    <property type="entry name" value="GNAT_dom"/>
</dbReference>
<evidence type="ECO:0000259" key="1">
    <source>
        <dbReference type="PROSITE" id="PS51186"/>
    </source>
</evidence>
<dbReference type="AlphaFoldDB" id="A0A0A0J3Q2"/>
<evidence type="ECO:0000313" key="2">
    <source>
        <dbReference type="EMBL" id="KGN31329.1"/>
    </source>
</evidence>
<dbReference type="PANTHER" id="PTHR43072:SF8">
    <property type="entry name" value="ACYLTRANSFERASE FABY-RELATED"/>
    <property type="match status" value="1"/>
</dbReference>
<protein>
    <submittedName>
        <fullName evidence="2">GCN5 family acetyltransferase</fullName>
    </submittedName>
</protein>